<dbReference type="SUPFAM" id="SSF117892">
    <property type="entry name" value="Band 7/SPFH domain"/>
    <property type="match status" value="1"/>
</dbReference>
<sequence>MPFLGYFKGQPTEHVIRYSSGRIAREGQGLAFFYLKYNTQLVVVPTSSMDANLVFNEVTSNFQTVTIQGQFTYRIHNPRKAAELLNFTMDPATHRHLSNDPDRLAQRITNIIQMETRTEIQKRSLEEVLTQYESIAGSVQGRIKGSSLLDPLGVELLSVYFVAAKPTPEVAKALEAEYRENLLQKADYAISARRAAAVEEERKIKENELNTEIALEQQRRRLIDLQGENELRQANHRGQAAEEEAAYQNRVKQRELALYQGIDPRKVLALALSGLGENAGRIGNLTITSEILASLLDAKDAAASSESSPMA</sequence>
<dbReference type="InterPro" id="IPR036013">
    <property type="entry name" value="Band_7/SPFH_dom_sf"/>
</dbReference>
<dbReference type="Pfam" id="PF01145">
    <property type="entry name" value="Band_7"/>
    <property type="match status" value="1"/>
</dbReference>
<dbReference type="KEGG" id="agv:OJF2_66570"/>
<gene>
    <name evidence="3" type="ORF">OJF2_66570</name>
</gene>
<name>A0A5B9WDM3_9BACT</name>
<evidence type="ECO:0000313" key="3">
    <source>
        <dbReference type="EMBL" id="QEH38061.1"/>
    </source>
</evidence>
<comment type="subcellular location">
    <subcellularLocation>
        <location evidence="1">Membrane</location>
        <topology evidence="1">Single-pass membrane protein</topology>
    </subcellularLocation>
</comment>
<protein>
    <submittedName>
        <fullName evidence="3">SPFH domain / Band 7 family protein</fullName>
    </submittedName>
</protein>
<proteinExistence type="predicted"/>
<dbReference type="GO" id="GO:0016020">
    <property type="term" value="C:membrane"/>
    <property type="evidence" value="ECO:0007669"/>
    <property type="project" value="UniProtKB-SubCell"/>
</dbReference>
<feature type="domain" description="Band 7" evidence="2">
    <location>
        <begin position="10"/>
        <end position="195"/>
    </location>
</feature>
<evidence type="ECO:0000313" key="4">
    <source>
        <dbReference type="Proteomes" id="UP000324233"/>
    </source>
</evidence>
<dbReference type="OrthoDB" id="3469168at2"/>
<reference evidence="3 4" key="1">
    <citation type="submission" date="2019-08" db="EMBL/GenBank/DDBJ databases">
        <title>Deep-cultivation of Planctomycetes and their phenomic and genomic characterization uncovers novel biology.</title>
        <authorList>
            <person name="Wiegand S."/>
            <person name="Jogler M."/>
            <person name="Boedeker C."/>
            <person name="Pinto D."/>
            <person name="Vollmers J."/>
            <person name="Rivas-Marin E."/>
            <person name="Kohn T."/>
            <person name="Peeters S.H."/>
            <person name="Heuer A."/>
            <person name="Rast P."/>
            <person name="Oberbeckmann S."/>
            <person name="Bunk B."/>
            <person name="Jeske O."/>
            <person name="Meyerdierks A."/>
            <person name="Storesund J.E."/>
            <person name="Kallscheuer N."/>
            <person name="Luecker S."/>
            <person name="Lage O.M."/>
            <person name="Pohl T."/>
            <person name="Merkel B.J."/>
            <person name="Hornburger P."/>
            <person name="Mueller R.-W."/>
            <person name="Bruemmer F."/>
            <person name="Labrenz M."/>
            <person name="Spormann A.M."/>
            <person name="Op den Camp H."/>
            <person name="Overmann J."/>
            <person name="Amann R."/>
            <person name="Jetten M.S.M."/>
            <person name="Mascher T."/>
            <person name="Medema M.H."/>
            <person name="Devos D.P."/>
            <person name="Kaster A.-K."/>
            <person name="Ovreas L."/>
            <person name="Rohde M."/>
            <person name="Galperin M.Y."/>
            <person name="Jogler C."/>
        </authorList>
    </citation>
    <scope>NUCLEOTIDE SEQUENCE [LARGE SCALE GENOMIC DNA]</scope>
    <source>
        <strain evidence="3 4">OJF2</strain>
    </source>
</reference>
<dbReference type="EMBL" id="CP042997">
    <property type="protein sequence ID" value="QEH38061.1"/>
    <property type="molecule type" value="Genomic_DNA"/>
</dbReference>
<keyword evidence="4" id="KW-1185">Reference proteome</keyword>
<dbReference type="Gene3D" id="3.30.479.30">
    <property type="entry name" value="Band 7 domain"/>
    <property type="match status" value="1"/>
</dbReference>
<dbReference type="AlphaFoldDB" id="A0A5B9WDM3"/>
<evidence type="ECO:0000259" key="2">
    <source>
        <dbReference type="Pfam" id="PF01145"/>
    </source>
</evidence>
<evidence type="ECO:0000256" key="1">
    <source>
        <dbReference type="ARBA" id="ARBA00004167"/>
    </source>
</evidence>
<dbReference type="InterPro" id="IPR001107">
    <property type="entry name" value="Band_7"/>
</dbReference>
<accession>A0A5B9WDM3</accession>
<dbReference type="Proteomes" id="UP000324233">
    <property type="component" value="Chromosome"/>
</dbReference>
<organism evidence="3 4">
    <name type="scientific">Aquisphaera giovannonii</name>
    <dbReference type="NCBI Taxonomy" id="406548"/>
    <lineage>
        <taxon>Bacteria</taxon>
        <taxon>Pseudomonadati</taxon>
        <taxon>Planctomycetota</taxon>
        <taxon>Planctomycetia</taxon>
        <taxon>Isosphaerales</taxon>
        <taxon>Isosphaeraceae</taxon>
        <taxon>Aquisphaera</taxon>
    </lineage>
</organism>
<dbReference type="RefSeq" id="WP_148597541.1">
    <property type="nucleotide sequence ID" value="NZ_CP042997.1"/>
</dbReference>